<protein>
    <submittedName>
        <fullName evidence="1">Uncharacterized protein</fullName>
    </submittedName>
</protein>
<reference evidence="1 2" key="2">
    <citation type="journal article" date="2022" name="Mol. Ecol. Resour.">
        <title>The genomes of chicory, endive, great burdock and yacon provide insights into Asteraceae paleo-polyploidization history and plant inulin production.</title>
        <authorList>
            <person name="Fan W."/>
            <person name="Wang S."/>
            <person name="Wang H."/>
            <person name="Wang A."/>
            <person name="Jiang F."/>
            <person name="Liu H."/>
            <person name="Zhao H."/>
            <person name="Xu D."/>
            <person name="Zhang Y."/>
        </authorList>
    </citation>
    <scope>NUCLEOTIDE SEQUENCE [LARGE SCALE GENOMIC DNA]</scope>
    <source>
        <strain evidence="2">cv. Punajuju</strain>
        <tissue evidence="1">Leaves</tissue>
    </source>
</reference>
<proteinExistence type="predicted"/>
<organism evidence="1 2">
    <name type="scientific">Cichorium intybus</name>
    <name type="common">Chicory</name>
    <dbReference type="NCBI Taxonomy" id="13427"/>
    <lineage>
        <taxon>Eukaryota</taxon>
        <taxon>Viridiplantae</taxon>
        <taxon>Streptophyta</taxon>
        <taxon>Embryophyta</taxon>
        <taxon>Tracheophyta</taxon>
        <taxon>Spermatophyta</taxon>
        <taxon>Magnoliopsida</taxon>
        <taxon>eudicotyledons</taxon>
        <taxon>Gunneridae</taxon>
        <taxon>Pentapetalae</taxon>
        <taxon>asterids</taxon>
        <taxon>campanulids</taxon>
        <taxon>Asterales</taxon>
        <taxon>Asteraceae</taxon>
        <taxon>Cichorioideae</taxon>
        <taxon>Cichorieae</taxon>
        <taxon>Cichoriinae</taxon>
        <taxon>Cichorium</taxon>
    </lineage>
</organism>
<evidence type="ECO:0000313" key="1">
    <source>
        <dbReference type="EMBL" id="KAI3739237.1"/>
    </source>
</evidence>
<gene>
    <name evidence="1" type="ORF">L2E82_29636</name>
</gene>
<dbReference type="EMBL" id="CM042013">
    <property type="protein sequence ID" value="KAI3739237.1"/>
    <property type="molecule type" value="Genomic_DNA"/>
</dbReference>
<evidence type="ECO:0000313" key="2">
    <source>
        <dbReference type="Proteomes" id="UP001055811"/>
    </source>
</evidence>
<comment type="caution">
    <text evidence="1">The sequence shown here is derived from an EMBL/GenBank/DDBJ whole genome shotgun (WGS) entry which is preliminary data.</text>
</comment>
<keyword evidence="2" id="KW-1185">Reference proteome</keyword>
<name>A0ACB9CY30_CICIN</name>
<reference evidence="2" key="1">
    <citation type="journal article" date="2022" name="Mol. Ecol. Resour.">
        <title>The genomes of chicory, endive, great burdock and yacon provide insights into Asteraceae palaeo-polyploidization history and plant inulin production.</title>
        <authorList>
            <person name="Fan W."/>
            <person name="Wang S."/>
            <person name="Wang H."/>
            <person name="Wang A."/>
            <person name="Jiang F."/>
            <person name="Liu H."/>
            <person name="Zhao H."/>
            <person name="Xu D."/>
            <person name="Zhang Y."/>
        </authorList>
    </citation>
    <scope>NUCLEOTIDE SEQUENCE [LARGE SCALE GENOMIC DNA]</scope>
    <source>
        <strain evidence="2">cv. Punajuju</strain>
    </source>
</reference>
<sequence>MCYTALSPRRAFQISAARIKNNPTALLALCWYWASDDVGSKDMVVLPYKDSLLLFSRYLQQLEMESIGKEFDLDGNKVNQGLTVYGNKGSTDQHAHIQQLREGVHNFFATFIEVLHDRPPDHDWELEPGVTCGDYLFGMLQKVVKISKVLETFVGSEIKVGTVESFQGQEREVIIISTVRSTIKHNEIEKRHCLGFLSNPRRFNVAIRSLLIAIGNPHIICKGIICAGLAYYIQGLIMKDRGPVFVTAFSPLSMIIVAIMGSIIQSKD</sequence>
<accession>A0ACB9CY30</accession>
<dbReference type="Proteomes" id="UP001055811">
    <property type="component" value="Linkage Group LG05"/>
</dbReference>